<comment type="caution">
    <text evidence="7">The sequence shown here is derived from an EMBL/GenBank/DDBJ whole genome shotgun (WGS) entry which is preliminary data.</text>
</comment>
<organism evidence="7 8">
    <name type="scientific">Candidatus Glassbacteria bacterium RIFCSPLOWO2_12_FULL_58_11</name>
    <dbReference type="NCBI Taxonomy" id="1817867"/>
    <lineage>
        <taxon>Bacteria</taxon>
        <taxon>Candidatus Glassiibacteriota</taxon>
    </lineage>
</organism>
<feature type="transmembrane region" description="Helical" evidence="6">
    <location>
        <begin position="101"/>
        <end position="119"/>
    </location>
</feature>
<evidence type="ECO:0000256" key="4">
    <source>
        <dbReference type="ARBA" id="ARBA00022989"/>
    </source>
</evidence>
<dbReference type="Pfam" id="PF03739">
    <property type="entry name" value="LptF_LptG"/>
    <property type="match status" value="1"/>
</dbReference>
<dbReference type="GO" id="GO:0015920">
    <property type="term" value="P:lipopolysaccharide transport"/>
    <property type="evidence" value="ECO:0007669"/>
    <property type="project" value="TreeGrafter"/>
</dbReference>
<keyword evidence="3 6" id="KW-0812">Transmembrane</keyword>
<evidence type="ECO:0000256" key="6">
    <source>
        <dbReference type="SAM" id="Phobius"/>
    </source>
</evidence>
<feature type="transmembrane region" description="Helical" evidence="6">
    <location>
        <begin position="282"/>
        <end position="305"/>
    </location>
</feature>
<evidence type="ECO:0000313" key="7">
    <source>
        <dbReference type="EMBL" id="OGG00646.1"/>
    </source>
</evidence>
<keyword evidence="5 6" id="KW-0472">Membrane</keyword>
<dbReference type="InterPro" id="IPR005495">
    <property type="entry name" value="LptG/LptF_permease"/>
</dbReference>
<keyword evidence="2" id="KW-1003">Cell membrane</keyword>
<evidence type="ECO:0000256" key="5">
    <source>
        <dbReference type="ARBA" id="ARBA00023136"/>
    </source>
</evidence>
<dbReference type="GO" id="GO:0043190">
    <property type="term" value="C:ATP-binding cassette (ABC) transporter complex"/>
    <property type="evidence" value="ECO:0007669"/>
    <property type="project" value="TreeGrafter"/>
</dbReference>
<keyword evidence="4 6" id="KW-1133">Transmembrane helix</keyword>
<name>A0A1F5YKF3_9BACT</name>
<dbReference type="PANTHER" id="PTHR33529:SF6">
    <property type="entry name" value="YJGP_YJGQ FAMILY PERMEASE"/>
    <property type="match status" value="1"/>
</dbReference>
<evidence type="ECO:0000256" key="3">
    <source>
        <dbReference type="ARBA" id="ARBA00022692"/>
    </source>
</evidence>
<sequence length="367" mass="41522">MISRTLYRYIVREYLKIFIAALGGFLFICLVGDAAEHLNDFVDAQASSSLILMFYVYQVPFYIIFILPAASLIATLFTLGQMSRHNELTAMLSSGISLGRIFLPLLLLLLLVSAGSFAVNETVVPIANERKKDIRDYQMKKRARPLREVRQGIDYQGEQGRRWVADLFDLNRTAFKEVKLLDFSGPPESPRIEYRIDAHSAVFEAPGTWRFIDGTIRYFPSGSREEWVVKFVSLALAGFRERPEDFVIETREAQQMSYLELKKDIGRKMRNGINVAPDETELWIKTSLPLANFIIVLFGAPLVVLRRGMGPGIGIALGIVVYMLFMGSYYVTRSMGYEGVVPAWSAAWLSNIVFAVSGIILFLKARR</sequence>
<dbReference type="STRING" id="1817867.A3F83_02080"/>
<gene>
    <name evidence="7" type="ORF">A3F83_02080</name>
</gene>
<feature type="transmembrane region" description="Helical" evidence="6">
    <location>
        <begin position="343"/>
        <end position="363"/>
    </location>
</feature>
<evidence type="ECO:0000256" key="1">
    <source>
        <dbReference type="ARBA" id="ARBA00004651"/>
    </source>
</evidence>
<protein>
    <recommendedName>
        <fullName evidence="9">LPS export ABC transporter permease LptG</fullName>
    </recommendedName>
</protein>
<feature type="transmembrane region" description="Helical" evidence="6">
    <location>
        <begin position="312"/>
        <end position="331"/>
    </location>
</feature>
<reference evidence="7 8" key="1">
    <citation type="journal article" date="2016" name="Nat. Commun.">
        <title>Thousands of microbial genomes shed light on interconnected biogeochemical processes in an aquifer system.</title>
        <authorList>
            <person name="Anantharaman K."/>
            <person name="Brown C.T."/>
            <person name="Hug L.A."/>
            <person name="Sharon I."/>
            <person name="Castelle C.J."/>
            <person name="Probst A.J."/>
            <person name="Thomas B.C."/>
            <person name="Singh A."/>
            <person name="Wilkins M.J."/>
            <person name="Karaoz U."/>
            <person name="Brodie E.L."/>
            <person name="Williams K.H."/>
            <person name="Hubbard S.S."/>
            <person name="Banfield J.F."/>
        </authorList>
    </citation>
    <scope>NUCLEOTIDE SEQUENCE [LARGE SCALE GENOMIC DNA]</scope>
</reference>
<feature type="transmembrane region" description="Helical" evidence="6">
    <location>
        <begin position="14"/>
        <end position="35"/>
    </location>
</feature>
<dbReference type="EMBL" id="MFIX01000249">
    <property type="protein sequence ID" value="OGG00646.1"/>
    <property type="molecule type" value="Genomic_DNA"/>
</dbReference>
<accession>A0A1F5YKF3</accession>
<proteinExistence type="predicted"/>
<evidence type="ECO:0008006" key="9">
    <source>
        <dbReference type="Google" id="ProtNLM"/>
    </source>
</evidence>
<dbReference type="PANTHER" id="PTHR33529">
    <property type="entry name" value="SLR0882 PROTEIN-RELATED"/>
    <property type="match status" value="1"/>
</dbReference>
<evidence type="ECO:0000256" key="2">
    <source>
        <dbReference type="ARBA" id="ARBA00022475"/>
    </source>
</evidence>
<feature type="transmembrane region" description="Helical" evidence="6">
    <location>
        <begin position="55"/>
        <end position="80"/>
    </location>
</feature>
<dbReference type="AlphaFoldDB" id="A0A1F5YKF3"/>
<dbReference type="Proteomes" id="UP000179129">
    <property type="component" value="Unassembled WGS sequence"/>
</dbReference>
<comment type="subcellular location">
    <subcellularLocation>
        <location evidence="1">Cell membrane</location>
        <topology evidence="1">Multi-pass membrane protein</topology>
    </subcellularLocation>
</comment>
<evidence type="ECO:0000313" key="8">
    <source>
        <dbReference type="Proteomes" id="UP000179129"/>
    </source>
</evidence>